<dbReference type="PANTHER" id="PTHR22255">
    <property type="entry name" value="LP06548P"/>
    <property type="match status" value="1"/>
</dbReference>
<evidence type="ECO:0000256" key="2">
    <source>
        <dbReference type="SAM" id="SignalP"/>
    </source>
</evidence>
<sequence>MKSADPYLQWARILLCLVTHALCVTMTAHACTLPDYLQVSEDDEPWYTRIRHDRVREVGFYVRHNVLEIRHMTSAMPTRRWKCALTFRGKFLLKRTEADTREEYSACVKFIRRSKSIVQMMWSRESDVLDPALCEDRNLDLDDWLLVSYKLLYKDYTPSPFRGGYSMRITDSELGENGCNYMHRPMKFESDCLTGEGVLFDFISETCLPGTAGMFVKQRTLTVASWKHDKTGDHFVVLRRADDEDLYCLRAPDTDESHMNAFLFTDLMCKTDHASSLMRLGSRHGARFLVLHLLRYVYKDLCDDEYPQCSTVTCNSHIRHECHKTCKVCDAENPPATCSYPKRLRGSYYQTDINGYRQVNVTDSEFTVEKLGTFRCVVFPDSPSRRHRIYTTVSTFHNGCRPRYTCLRFKRRGPSVLRYTLSRSYIWPDLEKDFGQSICSDTQFGMDPEPIGDLYRSPEDTGKPIISHDPQPERVPCNLSSTFTITATFPNGSVCYGSLYEHCEDKTRLRIEFHPLCGEIIETGATITSRVLSESQSIARPVFTDYSCMAHFEGHYWERLLLLQNDHNEKEASCLLFTQLDASESLQMVAGQCDKNSWNYARAGLRVPLLSLRLRPDNFPCKYLPYVPSTTTLSSVTSSHVGGSERLELFTMRTQGQPGHKTLDPVSFTVTLPPPLNGHHPQKGPSASYEEPGEGDTNPIAHRPGLSPAGNEAGSQHSVGGSFVAARITFVSAVRATLTLVAMYWMIR</sequence>
<keyword evidence="2" id="KW-0732">Signal</keyword>
<proteinExistence type="predicted"/>
<feature type="region of interest" description="Disordered" evidence="1">
    <location>
        <begin position="672"/>
        <end position="718"/>
    </location>
</feature>
<evidence type="ECO:0000313" key="5">
    <source>
        <dbReference type="Proteomes" id="UP001519460"/>
    </source>
</evidence>
<feature type="domain" description="DUF7043" evidence="3">
    <location>
        <begin position="336"/>
        <end position="445"/>
    </location>
</feature>
<dbReference type="Pfam" id="PF23070">
    <property type="entry name" value="DUF7043"/>
    <property type="match status" value="1"/>
</dbReference>
<name>A0ABD0JPI1_9CAEN</name>
<dbReference type="AlphaFoldDB" id="A0ABD0JPI1"/>
<gene>
    <name evidence="4" type="ORF">BaRGS_00032165</name>
</gene>
<reference evidence="4 5" key="1">
    <citation type="journal article" date="2023" name="Sci. Data">
        <title>Genome assembly of the Korean intertidal mud-creeper Batillaria attramentaria.</title>
        <authorList>
            <person name="Patra A.K."/>
            <person name="Ho P.T."/>
            <person name="Jun S."/>
            <person name="Lee S.J."/>
            <person name="Kim Y."/>
            <person name="Won Y.J."/>
        </authorList>
    </citation>
    <scope>NUCLEOTIDE SEQUENCE [LARGE SCALE GENOMIC DNA]</scope>
    <source>
        <strain evidence="4">Wonlab-2016</strain>
    </source>
</reference>
<dbReference type="EMBL" id="JACVVK020000371">
    <property type="protein sequence ID" value="KAK7476619.1"/>
    <property type="molecule type" value="Genomic_DNA"/>
</dbReference>
<dbReference type="InterPro" id="IPR055471">
    <property type="entry name" value="DUF7043"/>
</dbReference>
<feature type="chain" id="PRO_5044842267" description="DUF7043 domain-containing protein" evidence="2">
    <location>
        <begin position="24"/>
        <end position="748"/>
    </location>
</feature>
<dbReference type="PANTHER" id="PTHR22255:SF4">
    <property type="entry name" value="CATION-INDEPENDENT MANNOSE-6-PHOSPHATE RECEPTOR"/>
    <property type="match status" value="1"/>
</dbReference>
<evidence type="ECO:0000259" key="3">
    <source>
        <dbReference type="Pfam" id="PF23070"/>
    </source>
</evidence>
<dbReference type="Proteomes" id="UP001519460">
    <property type="component" value="Unassembled WGS sequence"/>
</dbReference>
<organism evidence="4 5">
    <name type="scientific">Batillaria attramentaria</name>
    <dbReference type="NCBI Taxonomy" id="370345"/>
    <lineage>
        <taxon>Eukaryota</taxon>
        <taxon>Metazoa</taxon>
        <taxon>Spiralia</taxon>
        <taxon>Lophotrochozoa</taxon>
        <taxon>Mollusca</taxon>
        <taxon>Gastropoda</taxon>
        <taxon>Caenogastropoda</taxon>
        <taxon>Sorbeoconcha</taxon>
        <taxon>Cerithioidea</taxon>
        <taxon>Batillariidae</taxon>
        <taxon>Batillaria</taxon>
    </lineage>
</organism>
<protein>
    <recommendedName>
        <fullName evidence="3">DUF7043 domain-containing protein</fullName>
    </recommendedName>
</protein>
<accession>A0ABD0JPI1</accession>
<feature type="signal peptide" evidence="2">
    <location>
        <begin position="1"/>
        <end position="23"/>
    </location>
</feature>
<evidence type="ECO:0000313" key="4">
    <source>
        <dbReference type="EMBL" id="KAK7476619.1"/>
    </source>
</evidence>
<comment type="caution">
    <text evidence="4">The sequence shown here is derived from an EMBL/GenBank/DDBJ whole genome shotgun (WGS) entry which is preliminary data.</text>
</comment>
<evidence type="ECO:0000256" key="1">
    <source>
        <dbReference type="SAM" id="MobiDB-lite"/>
    </source>
</evidence>
<keyword evidence="5" id="KW-1185">Reference proteome</keyword>